<feature type="transmembrane region" description="Helical" evidence="1">
    <location>
        <begin position="16"/>
        <end position="32"/>
    </location>
</feature>
<feature type="transmembrane region" description="Helical" evidence="1">
    <location>
        <begin position="292"/>
        <end position="310"/>
    </location>
</feature>
<accession>A0ABU0UXI1</accession>
<keyword evidence="1" id="KW-0812">Transmembrane</keyword>
<proteinExistence type="predicted"/>
<comment type="caution">
    <text evidence="2">The sequence shown here is derived from an EMBL/GenBank/DDBJ whole genome shotgun (WGS) entry which is preliminary data.</text>
</comment>
<keyword evidence="1" id="KW-0472">Membrane</keyword>
<evidence type="ECO:0000313" key="2">
    <source>
        <dbReference type="EMBL" id="MDQ1209270.1"/>
    </source>
</evidence>
<dbReference type="RefSeq" id="WP_307003665.1">
    <property type="nucleotide sequence ID" value="NZ_JAUTBK010000002.1"/>
</dbReference>
<evidence type="ECO:0000313" key="3">
    <source>
        <dbReference type="Proteomes" id="UP001233360"/>
    </source>
</evidence>
<feature type="transmembrane region" description="Helical" evidence="1">
    <location>
        <begin position="334"/>
        <end position="357"/>
    </location>
</feature>
<feature type="transmembrane region" description="Helical" evidence="1">
    <location>
        <begin position="406"/>
        <end position="425"/>
    </location>
</feature>
<feature type="transmembrane region" description="Helical" evidence="1">
    <location>
        <begin position="70"/>
        <end position="90"/>
    </location>
</feature>
<feature type="transmembrane region" description="Helical" evidence="1">
    <location>
        <begin position="44"/>
        <end position="63"/>
    </location>
</feature>
<organism evidence="2 3">
    <name type="scientific">Acinetobacter baylyi</name>
    <dbReference type="NCBI Taxonomy" id="202950"/>
    <lineage>
        <taxon>Bacteria</taxon>
        <taxon>Pseudomonadati</taxon>
        <taxon>Pseudomonadota</taxon>
        <taxon>Gammaproteobacteria</taxon>
        <taxon>Moraxellales</taxon>
        <taxon>Moraxellaceae</taxon>
        <taxon>Acinetobacter</taxon>
    </lineage>
</organism>
<name>A0ABU0UXI1_ACIBI</name>
<feature type="transmembrane region" description="Helical" evidence="1">
    <location>
        <begin position="187"/>
        <end position="220"/>
    </location>
</feature>
<reference evidence="2 3" key="1">
    <citation type="submission" date="2023-07" db="EMBL/GenBank/DDBJ databases">
        <title>Functional and genomic diversity of the sorghum phyllosphere microbiome.</title>
        <authorList>
            <person name="Shade A."/>
        </authorList>
    </citation>
    <scope>NUCLEOTIDE SEQUENCE [LARGE SCALE GENOMIC DNA]</scope>
    <source>
        <strain evidence="2 3">SORGH_AS_0887</strain>
    </source>
</reference>
<protein>
    <submittedName>
        <fullName evidence="2">Uncharacterized protein</fullName>
    </submittedName>
</protein>
<feature type="transmembrane region" description="Helical" evidence="1">
    <location>
        <begin position="232"/>
        <end position="250"/>
    </location>
</feature>
<evidence type="ECO:0000256" key="1">
    <source>
        <dbReference type="SAM" id="Phobius"/>
    </source>
</evidence>
<feature type="transmembrane region" description="Helical" evidence="1">
    <location>
        <begin position="128"/>
        <end position="148"/>
    </location>
</feature>
<feature type="transmembrane region" description="Helical" evidence="1">
    <location>
        <begin position="160"/>
        <end position="180"/>
    </location>
</feature>
<keyword evidence="1" id="KW-1133">Transmembrane helix</keyword>
<sequence length="430" mass="48642">MPTTLKNSYSSGRNKLNLENVLFFCMMFSLIFDYRRSDVDSSSLVVILSLINVFCSSSLILLIRKFEKNVIYTLFPIWTFIFIAISSGVMRDQSVYSVFAQILPAVIFLQTAFVCSSYIPYNSNSNNFLNIVILSAVFSGIWKFLFSFSYLDLNIEDVRYQIISGATILLFSYAITSFVIKKRKYMWLSLFLSLGVVFISVTRTYILVFLFSIFVTALALPSSRLKNNFFKGIFLLIVLIGSIFLLQFFVPSVADRWLERIFSYQSTGGEDLTTLTRIAEINGQIKYMKEDILGFIFGFGIAAPTEWSGIELTHIYALLGPGAESRGYSYGHNFYVGCIYVGGIIFGTLLISILLYAPLKGLIKLKRVYYYLNDSERFLAMFSICAVLGYSAFGLLGGTFGDRVMSFYYGIAFGLLVRFNTAVVINKVKD</sequence>
<dbReference type="EMBL" id="JAUTBK010000002">
    <property type="protein sequence ID" value="MDQ1209270.1"/>
    <property type="molecule type" value="Genomic_DNA"/>
</dbReference>
<feature type="transmembrane region" description="Helical" evidence="1">
    <location>
        <begin position="378"/>
        <end position="400"/>
    </location>
</feature>
<gene>
    <name evidence="2" type="ORF">QE380_002193</name>
</gene>
<dbReference type="Proteomes" id="UP001233360">
    <property type="component" value="Unassembled WGS sequence"/>
</dbReference>
<feature type="transmembrane region" description="Helical" evidence="1">
    <location>
        <begin position="102"/>
        <end position="121"/>
    </location>
</feature>
<keyword evidence="3" id="KW-1185">Reference proteome</keyword>